<gene>
    <name evidence="2" type="ORF">A6035_03405</name>
</gene>
<sequence>MTHPVVAFTSRYGSTRRYATALGERLGTTAVELADLGTAPDADPVIVLAPLYATRILGRRRIIRAVRSSSGRAALVVVGLSPADDPARGDLTARLVAATGRPVATFHLRGDLEPAGLGWSDRALLAVLRRRLRAAPDEPMSRLLLPGGRVGLTDPAGLDPIVAWALDTPGP</sequence>
<keyword evidence="3" id="KW-1185">Reference proteome</keyword>
<accession>A0A2S1R550</accession>
<evidence type="ECO:0000259" key="1">
    <source>
        <dbReference type="Pfam" id="PF12724"/>
    </source>
</evidence>
<dbReference type="AlphaFoldDB" id="A0A2S1R550"/>
<protein>
    <recommendedName>
        <fullName evidence="1">Flavodoxin domain-containing protein</fullName>
    </recommendedName>
</protein>
<dbReference type="InterPro" id="IPR026816">
    <property type="entry name" value="Flavodoxin_dom"/>
</dbReference>
<dbReference type="Pfam" id="PF12724">
    <property type="entry name" value="Flavodoxin_5"/>
    <property type="match status" value="1"/>
</dbReference>
<reference evidence="2 3" key="1">
    <citation type="submission" date="2016-04" db="EMBL/GenBank/DDBJ databases">
        <title>Complete genome sequence of Dietzia lutea YIM 80766T, a strain isolated from desert soil in Egypt.</title>
        <authorList>
            <person name="Zhao J."/>
            <person name="Hu B."/>
            <person name="Geng S."/>
            <person name="Nie Y."/>
            <person name="Tang Y."/>
        </authorList>
    </citation>
    <scope>NUCLEOTIDE SEQUENCE [LARGE SCALE GENOMIC DNA]</scope>
    <source>
        <strain evidence="2 3">YIM 80766</strain>
    </source>
</reference>
<dbReference type="SUPFAM" id="SSF52218">
    <property type="entry name" value="Flavoproteins"/>
    <property type="match status" value="1"/>
</dbReference>
<dbReference type="EMBL" id="CP015449">
    <property type="protein sequence ID" value="AWH91374.1"/>
    <property type="molecule type" value="Genomic_DNA"/>
</dbReference>
<dbReference type="KEGG" id="dlu:A6035_03405"/>
<dbReference type="InterPro" id="IPR029039">
    <property type="entry name" value="Flavoprotein-like_sf"/>
</dbReference>
<name>A0A2S1R550_9ACTN</name>
<feature type="domain" description="Flavodoxin" evidence="1">
    <location>
        <begin position="6"/>
        <end position="130"/>
    </location>
</feature>
<proteinExistence type="predicted"/>
<evidence type="ECO:0000313" key="3">
    <source>
        <dbReference type="Proteomes" id="UP000244928"/>
    </source>
</evidence>
<evidence type="ECO:0000313" key="2">
    <source>
        <dbReference type="EMBL" id="AWH91374.1"/>
    </source>
</evidence>
<dbReference type="Proteomes" id="UP000244928">
    <property type="component" value="Chromosome"/>
</dbReference>
<dbReference type="RefSeq" id="WP_108846634.1">
    <property type="nucleotide sequence ID" value="NZ_CP015449.1"/>
</dbReference>
<organism evidence="2 3">
    <name type="scientific">Dietzia lutea</name>
    <dbReference type="NCBI Taxonomy" id="546160"/>
    <lineage>
        <taxon>Bacteria</taxon>
        <taxon>Bacillati</taxon>
        <taxon>Actinomycetota</taxon>
        <taxon>Actinomycetes</taxon>
        <taxon>Mycobacteriales</taxon>
        <taxon>Dietziaceae</taxon>
        <taxon>Dietzia</taxon>
    </lineage>
</organism>